<protein>
    <recommendedName>
        <fullName evidence="5">Capsular biosynthesis protein</fullName>
    </recommendedName>
</protein>
<sequence length="303" mass="36172">MKKIYICHTVYHLLITMCHVDWCEESQLLLFDSIRDRELLVERLRSLNYTGTIFLEDETCTNYEQYDLKADSDIYLFNDWTHIGQYLRRHKIPHYLLEDGYNYYAYHSYPDEFSRLRQIYYFIFRNYLPFGYSKHAKQIELNSIDVLKETDKRRKKCKEVPRVELFSNLSDPQKERLLALFAVEPIEVGPQDSLLVLTQPLYQDGLPGFETAEQQLAFYQEIVDSYKDNRTIYFKVHPRDQVDYSAIKGVIFLKQNVPMELYEFVGKYYFDTGITHSSTALEYLSCVGEKIVLWDMRGKMCEK</sequence>
<comment type="caution">
    <text evidence="1">The sequence shown here is derived from an EMBL/GenBank/DDBJ whole genome shotgun (WGS) entry which is preliminary data.</text>
</comment>
<dbReference type="Proteomes" id="UP000188600">
    <property type="component" value="Unassembled WGS sequence"/>
</dbReference>
<dbReference type="EMBL" id="MSPR01000014">
    <property type="protein sequence ID" value="ONK27790.1"/>
    <property type="molecule type" value="Genomic_DNA"/>
</dbReference>
<dbReference type="Gene3D" id="3.40.50.11110">
    <property type="entry name" value="Sialyltransferase, C-terminal GT-B Rossman nucleotide-binding domain"/>
    <property type="match status" value="1"/>
</dbReference>
<evidence type="ECO:0000313" key="1">
    <source>
        <dbReference type="EMBL" id="ONK27282.1"/>
    </source>
</evidence>
<dbReference type="EMBL" id="MSPT01000010">
    <property type="protein sequence ID" value="ONK27282.1"/>
    <property type="molecule type" value="Genomic_DNA"/>
</dbReference>
<keyword evidence="4" id="KW-1185">Reference proteome</keyword>
<dbReference type="RefSeq" id="WP_076996443.1">
    <property type="nucleotide sequence ID" value="NZ_MSPR01000014.1"/>
</dbReference>
<reference evidence="3 4" key="1">
    <citation type="submission" date="2016-12" db="EMBL/GenBank/DDBJ databases">
        <authorList>
            <person name="Gulvik C.A."/>
        </authorList>
    </citation>
    <scope>NUCLEOTIDE SEQUENCE [LARGE SCALE GENOMIC DNA]</scope>
    <source>
        <strain evidence="2 4">12-5202</strain>
        <strain evidence="1 3">12-5291</strain>
    </source>
</reference>
<dbReference type="Pfam" id="PF07922">
    <property type="entry name" value="Glyco_transf_52"/>
    <property type="match status" value="1"/>
</dbReference>
<dbReference type="AlphaFoldDB" id="A0AB36JT21"/>
<dbReference type="InterPro" id="IPR012477">
    <property type="entry name" value="Glyco_transf_52"/>
</dbReference>
<evidence type="ECO:0000313" key="3">
    <source>
        <dbReference type="Proteomes" id="UP000188600"/>
    </source>
</evidence>
<accession>A0AB36JT21</accession>
<evidence type="ECO:0000313" key="4">
    <source>
        <dbReference type="Proteomes" id="UP000188946"/>
    </source>
</evidence>
<proteinExistence type="predicted"/>
<gene>
    <name evidence="2" type="ORF">BVE84_07535</name>
    <name evidence="1" type="ORF">BVE86_05545</name>
</gene>
<evidence type="ECO:0000313" key="2">
    <source>
        <dbReference type="EMBL" id="ONK27790.1"/>
    </source>
</evidence>
<evidence type="ECO:0008006" key="5">
    <source>
        <dbReference type="Google" id="ProtNLM"/>
    </source>
</evidence>
<name>A0AB36JT21_9STRE</name>
<organism evidence="1 3">
    <name type="scientific">Streptococcus azizii</name>
    <dbReference type="NCBI Taxonomy" id="1579424"/>
    <lineage>
        <taxon>Bacteria</taxon>
        <taxon>Bacillati</taxon>
        <taxon>Bacillota</taxon>
        <taxon>Bacilli</taxon>
        <taxon>Lactobacillales</taxon>
        <taxon>Streptococcaceae</taxon>
        <taxon>Streptococcus</taxon>
    </lineage>
</organism>
<dbReference type="Proteomes" id="UP000188946">
    <property type="component" value="Unassembled WGS sequence"/>
</dbReference>